<dbReference type="HOGENOM" id="CLU_1828972_0_0_1"/>
<dbReference type="Proteomes" id="UP000013827">
    <property type="component" value="Unassembled WGS sequence"/>
</dbReference>
<reference evidence="2" key="2">
    <citation type="submission" date="2024-10" db="UniProtKB">
        <authorList>
            <consortium name="EnsemblProtists"/>
        </authorList>
    </citation>
    <scope>IDENTIFICATION</scope>
</reference>
<reference evidence="3" key="1">
    <citation type="journal article" date="2013" name="Nature">
        <title>Pan genome of the phytoplankton Emiliania underpins its global distribution.</title>
        <authorList>
            <person name="Read B.A."/>
            <person name="Kegel J."/>
            <person name="Klute M.J."/>
            <person name="Kuo A."/>
            <person name="Lefebvre S.C."/>
            <person name="Maumus F."/>
            <person name="Mayer C."/>
            <person name="Miller J."/>
            <person name="Monier A."/>
            <person name="Salamov A."/>
            <person name="Young J."/>
            <person name="Aguilar M."/>
            <person name="Claverie J.M."/>
            <person name="Frickenhaus S."/>
            <person name="Gonzalez K."/>
            <person name="Herman E.K."/>
            <person name="Lin Y.C."/>
            <person name="Napier J."/>
            <person name="Ogata H."/>
            <person name="Sarno A.F."/>
            <person name="Shmutz J."/>
            <person name="Schroeder D."/>
            <person name="de Vargas C."/>
            <person name="Verret F."/>
            <person name="von Dassow P."/>
            <person name="Valentin K."/>
            <person name="Van de Peer Y."/>
            <person name="Wheeler G."/>
            <person name="Dacks J.B."/>
            <person name="Delwiche C.F."/>
            <person name="Dyhrman S.T."/>
            <person name="Glockner G."/>
            <person name="John U."/>
            <person name="Richards T."/>
            <person name="Worden A.Z."/>
            <person name="Zhang X."/>
            <person name="Grigoriev I.V."/>
            <person name="Allen A.E."/>
            <person name="Bidle K."/>
            <person name="Borodovsky M."/>
            <person name="Bowler C."/>
            <person name="Brownlee C."/>
            <person name="Cock J.M."/>
            <person name="Elias M."/>
            <person name="Gladyshev V.N."/>
            <person name="Groth M."/>
            <person name="Guda C."/>
            <person name="Hadaegh A."/>
            <person name="Iglesias-Rodriguez M.D."/>
            <person name="Jenkins J."/>
            <person name="Jones B.M."/>
            <person name="Lawson T."/>
            <person name="Leese F."/>
            <person name="Lindquist E."/>
            <person name="Lobanov A."/>
            <person name="Lomsadze A."/>
            <person name="Malik S.B."/>
            <person name="Marsh M.E."/>
            <person name="Mackinder L."/>
            <person name="Mock T."/>
            <person name="Mueller-Roeber B."/>
            <person name="Pagarete A."/>
            <person name="Parker M."/>
            <person name="Probert I."/>
            <person name="Quesneville H."/>
            <person name="Raines C."/>
            <person name="Rensing S.A."/>
            <person name="Riano-Pachon D.M."/>
            <person name="Richier S."/>
            <person name="Rokitta S."/>
            <person name="Shiraiwa Y."/>
            <person name="Soanes D.M."/>
            <person name="van der Giezen M."/>
            <person name="Wahlund T.M."/>
            <person name="Williams B."/>
            <person name="Wilson W."/>
            <person name="Wolfe G."/>
            <person name="Wurch L.L."/>
        </authorList>
    </citation>
    <scope>NUCLEOTIDE SEQUENCE</scope>
</reference>
<keyword evidence="3" id="KW-1185">Reference proteome</keyword>
<dbReference type="GeneID" id="17252423"/>
<feature type="region of interest" description="Disordered" evidence="1">
    <location>
        <begin position="1"/>
        <end position="72"/>
    </location>
</feature>
<dbReference type="PaxDb" id="2903-EOD06273"/>
<dbReference type="AlphaFoldDB" id="A0A0D3I4T8"/>
<accession>A0A0D3I4T8</accession>
<sequence>MMRRSPSPTWRRWSPRPCGARSRGGRCRASLAVSPSRSALVRRPARARRPRQSRRRRAAPLPACAPPPPPEAAGRACCAIERQGGCTKRNRCIPCPCPLSTGTGRRPAAAPCCARCRSVWRGSAHSLPAGFSLASIRGMNS</sequence>
<protein>
    <submittedName>
        <fullName evidence="2">Uncharacterized protein</fullName>
    </submittedName>
</protein>
<feature type="compositionally biased region" description="Basic residues" evidence="1">
    <location>
        <begin position="43"/>
        <end position="58"/>
    </location>
</feature>
<evidence type="ECO:0000313" key="2">
    <source>
        <dbReference type="EnsemblProtists" id="EOD06273"/>
    </source>
</evidence>
<dbReference type="RefSeq" id="XP_005758702.1">
    <property type="nucleotide sequence ID" value="XM_005758645.1"/>
</dbReference>
<dbReference type="EnsemblProtists" id="EOD06273">
    <property type="protein sequence ID" value="EOD06273"/>
    <property type="gene ID" value="EMIHUDRAFT_460871"/>
</dbReference>
<proteinExistence type="predicted"/>
<evidence type="ECO:0000313" key="3">
    <source>
        <dbReference type="Proteomes" id="UP000013827"/>
    </source>
</evidence>
<organism evidence="2 3">
    <name type="scientific">Emiliania huxleyi (strain CCMP1516)</name>
    <dbReference type="NCBI Taxonomy" id="280463"/>
    <lineage>
        <taxon>Eukaryota</taxon>
        <taxon>Haptista</taxon>
        <taxon>Haptophyta</taxon>
        <taxon>Prymnesiophyceae</taxon>
        <taxon>Isochrysidales</taxon>
        <taxon>Noelaerhabdaceae</taxon>
        <taxon>Emiliania</taxon>
    </lineage>
</organism>
<feature type="compositionally biased region" description="Low complexity" evidence="1">
    <location>
        <begin position="1"/>
        <end position="42"/>
    </location>
</feature>
<dbReference type="KEGG" id="ehx:EMIHUDRAFT_460871"/>
<name>A0A0D3I4T8_EMIH1</name>
<evidence type="ECO:0000256" key="1">
    <source>
        <dbReference type="SAM" id="MobiDB-lite"/>
    </source>
</evidence>